<evidence type="ECO:0000313" key="2">
    <source>
        <dbReference type="Proteomes" id="UP000027265"/>
    </source>
</evidence>
<proteinExistence type="predicted"/>
<organism evidence="1 2">
    <name type="scientific">Jaapia argillacea MUCL 33604</name>
    <dbReference type="NCBI Taxonomy" id="933084"/>
    <lineage>
        <taxon>Eukaryota</taxon>
        <taxon>Fungi</taxon>
        <taxon>Dikarya</taxon>
        <taxon>Basidiomycota</taxon>
        <taxon>Agaricomycotina</taxon>
        <taxon>Agaricomycetes</taxon>
        <taxon>Agaricomycetidae</taxon>
        <taxon>Jaapiales</taxon>
        <taxon>Jaapiaceae</taxon>
        <taxon>Jaapia</taxon>
    </lineage>
</organism>
<protein>
    <submittedName>
        <fullName evidence="1">Uncharacterized protein</fullName>
    </submittedName>
</protein>
<dbReference type="Proteomes" id="UP000027265">
    <property type="component" value="Unassembled WGS sequence"/>
</dbReference>
<keyword evidence="2" id="KW-1185">Reference proteome</keyword>
<accession>A0A067PSF3</accession>
<gene>
    <name evidence="1" type="ORF">JAAARDRAFT_402833</name>
</gene>
<name>A0A067PSF3_9AGAM</name>
<dbReference type="EMBL" id="KL197729">
    <property type="protein sequence ID" value="KDQ54232.1"/>
    <property type="molecule type" value="Genomic_DNA"/>
</dbReference>
<dbReference type="AlphaFoldDB" id="A0A067PSF3"/>
<dbReference type="HOGENOM" id="CLU_1749933_0_0_1"/>
<reference evidence="2" key="1">
    <citation type="journal article" date="2014" name="Proc. Natl. Acad. Sci. U.S.A.">
        <title>Extensive sampling of basidiomycete genomes demonstrates inadequacy of the white-rot/brown-rot paradigm for wood decay fungi.</title>
        <authorList>
            <person name="Riley R."/>
            <person name="Salamov A.A."/>
            <person name="Brown D.W."/>
            <person name="Nagy L.G."/>
            <person name="Floudas D."/>
            <person name="Held B.W."/>
            <person name="Levasseur A."/>
            <person name="Lombard V."/>
            <person name="Morin E."/>
            <person name="Otillar R."/>
            <person name="Lindquist E.A."/>
            <person name="Sun H."/>
            <person name="LaButti K.M."/>
            <person name="Schmutz J."/>
            <person name="Jabbour D."/>
            <person name="Luo H."/>
            <person name="Baker S.E."/>
            <person name="Pisabarro A.G."/>
            <person name="Walton J.D."/>
            <person name="Blanchette R.A."/>
            <person name="Henrissat B."/>
            <person name="Martin F."/>
            <person name="Cullen D."/>
            <person name="Hibbett D.S."/>
            <person name="Grigoriev I.V."/>
        </authorList>
    </citation>
    <scope>NUCLEOTIDE SEQUENCE [LARGE SCALE GENOMIC DNA]</scope>
    <source>
        <strain evidence="2">MUCL 33604</strain>
    </source>
</reference>
<evidence type="ECO:0000313" key="1">
    <source>
        <dbReference type="EMBL" id="KDQ54232.1"/>
    </source>
</evidence>
<dbReference type="InParanoid" id="A0A067PSF3"/>
<sequence>MMRWRGGRFRVEGHTDPSILPVDELVVRDQYLHRYWRGLFTSHKRSDGHHRTFLVIKPFSFLSTSGGYPMTRKILPLTIQFLCCPIDHFACVKYFYGLVPRSTLVATCLNIDDPIARKQWSGGLRRRLAVAIFLSTNASPALRPHTQTS</sequence>